<dbReference type="HAMAP" id="MF_00839">
    <property type="entry name" value="HPF"/>
    <property type="match status" value="1"/>
</dbReference>
<dbReference type="InterPro" id="IPR036567">
    <property type="entry name" value="RHF-like"/>
</dbReference>
<gene>
    <name evidence="5" type="primary">raiA</name>
    <name evidence="3" type="synonym">hpf</name>
    <name evidence="5" type="ORF">COY37_11115</name>
</gene>
<protein>
    <recommendedName>
        <fullName evidence="3">Ribosome hibernation promoting factor</fullName>
        <shortName evidence="3">HPF</shortName>
    </recommendedName>
</protein>
<dbReference type="InterPro" id="IPR034694">
    <property type="entry name" value="HPF_long/plastid"/>
</dbReference>
<dbReference type="Gene3D" id="3.30.160.100">
    <property type="entry name" value="Ribosome hibernation promotion factor-like"/>
    <property type="match status" value="1"/>
</dbReference>
<dbReference type="InterPro" id="IPR038416">
    <property type="entry name" value="Ribosom_S30AE_C_sf"/>
</dbReference>
<keyword evidence="2 3" id="KW-0810">Translation regulation</keyword>
<dbReference type="AlphaFoldDB" id="A0A2M7T574"/>
<evidence type="ECO:0000256" key="2">
    <source>
        <dbReference type="ARBA" id="ARBA00022845"/>
    </source>
</evidence>
<dbReference type="Pfam" id="PF02482">
    <property type="entry name" value="Ribosomal_S30AE"/>
    <property type="match status" value="1"/>
</dbReference>
<dbReference type="Pfam" id="PF16321">
    <property type="entry name" value="Ribosom_S30AE_C"/>
    <property type="match status" value="1"/>
</dbReference>
<comment type="subunit">
    <text evidence="3">Interacts with 100S ribosomes.</text>
</comment>
<dbReference type="InterPro" id="IPR032528">
    <property type="entry name" value="Ribosom_S30AE_C"/>
</dbReference>
<dbReference type="CDD" id="cd00552">
    <property type="entry name" value="RaiA"/>
    <property type="match status" value="1"/>
</dbReference>
<dbReference type="EMBL" id="PFNG01000256">
    <property type="protein sequence ID" value="PIZ35062.1"/>
    <property type="molecule type" value="Genomic_DNA"/>
</dbReference>
<evidence type="ECO:0000313" key="6">
    <source>
        <dbReference type="Proteomes" id="UP000230956"/>
    </source>
</evidence>
<reference evidence="6" key="1">
    <citation type="submission" date="2017-09" db="EMBL/GenBank/DDBJ databases">
        <title>Depth-based differentiation of microbial function through sediment-hosted aquifers and enrichment of novel symbionts in the deep terrestrial subsurface.</title>
        <authorList>
            <person name="Probst A.J."/>
            <person name="Ladd B."/>
            <person name="Jarett J.K."/>
            <person name="Geller-Mcgrath D.E."/>
            <person name="Sieber C.M.K."/>
            <person name="Emerson J.B."/>
            <person name="Anantharaman K."/>
            <person name="Thomas B.C."/>
            <person name="Malmstrom R."/>
            <person name="Stieglmeier M."/>
            <person name="Klingl A."/>
            <person name="Woyke T."/>
            <person name="Ryan C.M."/>
            <person name="Banfield J.F."/>
        </authorList>
    </citation>
    <scope>NUCLEOTIDE SEQUENCE [LARGE SCALE GENOMIC DNA]</scope>
</reference>
<dbReference type="SUPFAM" id="SSF69754">
    <property type="entry name" value="Ribosome binding protein Y (YfiA homologue)"/>
    <property type="match status" value="1"/>
</dbReference>
<evidence type="ECO:0000256" key="1">
    <source>
        <dbReference type="ARBA" id="ARBA00022490"/>
    </source>
</evidence>
<evidence type="ECO:0000313" key="5">
    <source>
        <dbReference type="EMBL" id="PIZ35062.1"/>
    </source>
</evidence>
<organism evidence="5 6">
    <name type="scientific">Candidatus Aquicultor secundus</name>
    <dbReference type="NCBI Taxonomy" id="1973895"/>
    <lineage>
        <taxon>Bacteria</taxon>
        <taxon>Bacillati</taxon>
        <taxon>Actinomycetota</taxon>
        <taxon>Candidatus Aquicultoria</taxon>
        <taxon>Candidatus Aquicultorales</taxon>
        <taxon>Candidatus Aquicultoraceae</taxon>
        <taxon>Candidatus Aquicultor</taxon>
    </lineage>
</organism>
<dbReference type="FunFam" id="3.30.505.50:FF:000001">
    <property type="entry name" value="Ribosome hibernation promoting factor"/>
    <property type="match status" value="1"/>
</dbReference>
<accession>A0A2M7T574</accession>
<comment type="similarity">
    <text evidence="3">Belongs to the HPF/YfiA ribosome-associated protein family. Long HPF subfamily.</text>
</comment>
<comment type="function">
    <text evidence="3">Required for dimerization of active 70S ribosomes into 100S ribosomes in stationary phase; 100S ribosomes are translationally inactive and sometimes present during exponential growth.</text>
</comment>
<comment type="subcellular location">
    <subcellularLocation>
        <location evidence="3">Cytoplasm</location>
    </subcellularLocation>
</comment>
<comment type="caution">
    <text evidence="5">The sequence shown here is derived from an EMBL/GenBank/DDBJ whole genome shotgun (WGS) entry which is preliminary data.</text>
</comment>
<sequence>MEIIVKGRHVEVTDALRAYAEDKIGRITKYFDQIQKIEIEFTDEKNPSIVNSKTVEVTVFSKGPILRAKESSTDMYASIDMVVDKLERRIKRFKDKNYRGSKHAPGLGELAVTNLAEDEARRDEAPSIVKVKQVAVKPMAPEEATMQMELLGHDFFVFTNAETDEINVVYKRKDSNYGLIEPIHGKA</sequence>
<dbReference type="PANTHER" id="PTHR33231:SF1">
    <property type="entry name" value="30S RIBOSOMAL PROTEIN"/>
    <property type="match status" value="1"/>
</dbReference>
<dbReference type="Gene3D" id="3.30.505.50">
    <property type="entry name" value="Sigma 54 modulation/S30EA ribosomal protein, C-terminal domain"/>
    <property type="match status" value="1"/>
</dbReference>
<evidence type="ECO:0000259" key="4">
    <source>
        <dbReference type="Pfam" id="PF16321"/>
    </source>
</evidence>
<dbReference type="RefSeq" id="WP_286677532.1">
    <property type="nucleotide sequence ID" value="NZ_MNXI01000013.1"/>
</dbReference>
<keyword evidence="1 3" id="KW-0963">Cytoplasm</keyword>
<dbReference type="Proteomes" id="UP000230956">
    <property type="component" value="Unassembled WGS sequence"/>
</dbReference>
<dbReference type="InterPro" id="IPR003489">
    <property type="entry name" value="RHF/RaiA"/>
</dbReference>
<dbReference type="GO" id="GO:0045900">
    <property type="term" value="P:negative regulation of translational elongation"/>
    <property type="evidence" value="ECO:0007669"/>
    <property type="project" value="TreeGrafter"/>
</dbReference>
<dbReference type="GO" id="GO:0022627">
    <property type="term" value="C:cytosolic small ribosomal subunit"/>
    <property type="evidence" value="ECO:0007669"/>
    <property type="project" value="TreeGrafter"/>
</dbReference>
<dbReference type="NCBIfam" id="TIGR00741">
    <property type="entry name" value="yfiA"/>
    <property type="match status" value="1"/>
</dbReference>
<dbReference type="InterPro" id="IPR050574">
    <property type="entry name" value="HPF/YfiA_ribosome-assoc"/>
</dbReference>
<name>A0A2M7T574_9ACTN</name>
<feature type="domain" description="Sigma 54 modulation/S30EA ribosomal protein C-terminal" evidence="4">
    <location>
        <begin position="124"/>
        <end position="179"/>
    </location>
</feature>
<evidence type="ECO:0000256" key="3">
    <source>
        <dbReference type="HAMAP-Rule" id="MF_00839"/>
    </source>
</evidence>
<proteinExistence type="inferred from homology"/>
<dbReference type="PANTHER" id="PTHR33231">
    <property type="entry name" value="30S RIBOSOMAL PROTEIN"/>
    <property type="match status" value="1"/>
</dbReference>
<dbReference type="GO" id="GO:0043024">
    <property type="term" value="F:ribosomal small subunit binding"/>
    <property type="evidence" value="ECO:0007669"/>
    <property type="project" value="TreeGrafter"/>
</dbReference>